<feature type="transmembrane region" description="Helical" evidence="1">
    <location>
        <begin position="176"/>
        <end position="192"/>
    </location>
</feature>
<feature type="transmembrane region" description="Helical" evidence="1">
    <location>
        <begin position="12"/>
        <end position="34"/>
    </location>
</feature>
<gene>
    <name evidence="2" type="ORF">B9D04_01995</name>
</gene>
<comment type="caution">
    <text evidence="2">The sequence shown here is derived from an EMBL/GenBank/DDBJ whole genome shotgun (WGS) entry which is preliminary data.</text>
</comment>
<feature type="transmembrane region" description="Helical" evidence="1">
    <location>
        <begin position="464"/>
        <end position="484"/>
    </location>
</feature>
<evidence type="ECO:0000313" key="2">
    <source>
        <dbReference type="EMBL" id="OSP90146.1"/>
    </source>
</evidence>
<evidence type="ECO:0008006" key="4">
    <source>
        <dbReference type="Google" id="ProtNLM"/>
    </source>
</evidence>
<dbReference type="RefSeq" id="WP_085637480.1">
    <property type="nucleotide sequence ID" value="NZ_CP138904.1"/>
</dbReference>
<feature type="transmembrane region" description="Helical" evidence="1">
    <location>
        <begin position="70"/>
        <end position="91"/>
    </location>
</feature>
<feature type="transmembrane region" description="Helical" evidence="1">
    <location>
        <begin position="416"/>
        <end position="433"/>
    </location>
</feature>
<keyword evidence="1" id="KW-1133">Transmembrane helix</keyword>
<keyword evidence="1" id="KW-0812">Transmembrane</keyword>
<dbReference type="Proteomes" id="UP000193588">
    <property type="component" value="Unassembled WGS sequence"/>
</dbReference>
<feature type="transmembrane region" description="Helical" evidence="1">
    <location>
        <begin position="221"/>
        <end position="237"/>
    </location>
</feature>
<sequence>MRQKILTGVDRSVLVLFSLLFGITVISAGLSVNLKLTDVTLWSVGVLLIGGGSYVLTQTNLWLSPGARQLVVSWSLFIAAIVGQAVVAYQFHPAIGFDAGAVHDALRHADDINLIGYFSQNINNLPILMLFDSLAGLFHTKSWFFFDVVSIVCVDLALLINVGTMTLVQRDNWRRLLWLETVFMTVFPWILVPYTDTVVMPVVALLLLAAAGLLNSRRWSLRAIWALALVLAGVLAYFIKPSAMIPAIAVVLMIMRRIVQTQLWRDWRKMGQGLLLAIVCVATVVGTVQWGQHQIDQQTIIRVNKGLAIPPIHFMSMGVAGDGGYNERDALKMATLPKRTDKVAYSKAQLLKRLRQRGVLGYVAFLVRKQGLNTADGSFAWLREGHFFANPNDVQPWRGVAAWLTPSGRHLKDFQFLAQIWWLFLLLIICVGLRRQTDWQRLLQLGLIGAFMYLLLFEGGRSRYVIQFLPLFFLLAGSTADIAWQALNRLGQQSVWLFFGKETK</sequence>
<accession>A0A1X4JMZ7</accession>
<protein>
    <recommendedName>
        <fullName evidence="4">Integral membrane protein</fullName>
    </recommendedName>
</protein>
<evidence type="ECO:0000256" key="1">
    <source>
        <dbReference type="SAM" id="Phobius"/>
    </source>
</evidence>
<reference evidence="2 3" key="1">
    <citation type="submission" date="2017-04" db="EMBL/GenBank/DDBJ databases">
        <title>The genome sequence of Weissella cibaria isolated from wild Drosophila.</title>
        <authorList>
            <person name="Ricks N.J."/>
            <person name="Carroll C."/>
            <person name="Walters A."/>
            <person name="Newell P.D."/>
            <person name="Chaston J.M."/>
        </authorList>
    </citation>
    <scope>NUCLEOTIDE SEQUENCE [LARGE SCALE GENOMIC DNA]</scope>
    <source>
        <strain evidence="2 3">DmW_103</strain>
    </source>
</reference>
<keyword evidence="1" id="KW-0472">Membrane</keyword>
<dbReference type="AlphaFoldDB" id="A0A1X4JMZ7"/>
<feature type="transmembrane region" description="Helical" evidence="1">
    <location>
        <begin position="143"/>
        <end position="164"/>
    </location>
</feature>
<evidence type="ECO:0000313" key="3">
    <source>
        <dbReference type="Proteomes" id="UP000193588"/>
    </source>
</evidence>
<dbReference type="EMBL" id="NDXJ01000003">
    <property type="protein sequence ID" value="OSP90146.1"/>
    <property type="molecule type" value="Genomic_DNA"/>
</dbReference>
<feature type="transmembrane region" description="Helical" evidence="1">
    <location>
        <begin position="243"/>
        <end position="259"/>
    </location>
</feature>
<feature type="transmembrane region" description="Helical" evidence="1">
    <location>
        <begin position="40"/>
        <end position="63"/>
    </location>
</feature>
<proteinExistence type="predicted"/>
<name>A0A1X4JMZ7_9LACO</name>
<organism evidence="2 3">
    <name type="scientific">Weissella cibaria</name>
    <dbReference type="NCBI Taxonomy" id="137591"/>
    <lineage>
        <taxon>Bacteria</taxon>
        <taxon>Bacillati</taxon>
        <taxon>Bacillota</taxon>
        <taxon>Bacilli</taxon>
        <taxon>Lactobacillales</taxon>
        <taxon>Lactobacillaceae</taxon>
        <taxon>Weissella</taxon>
    </lineage>
</organism>
<feature type="transmembrane region" description="Helical" evidence="1">
    <location>
        <begin position="271"/>
        <end position="291"/>
    </location>
</feature>
<feature type="transmembrane region" description="Helical" evidence="1">
    <location>
        <begin position="198"/>
        <end position="214"/>
    </location>
</feature>
<feature type="transmembrane region" description="Helical" evidence="1">
    <location>
        <begin position="442"/>
        <end position="458"/>
    </location>
</feature>